<sequence>MSFPDDEDDEAFLLAVAATEEAALASSDSSKRRRLSMSLSTSSSPTSVTPPPAAVPEGPYLAALKGSHSSAWKQQQETLSQSRKRPGGSQTLGTPGSGSAGAGAQVARGGACFKCGDSSHWARECPQSVPATGGGGGAFGGSGGGGGGYGDAGGAVEEKACPCGSGSCLVLTSNTPRNPGRKFYRCPMRTLGPVG</sequence>
<evidence type="ECO:0000313" key="9">
    <source>
        <dbReference type="Proteomes" id="UP000026962"/>
    </source>
</evidence>
<dbReference type="SUPFAM" id="SSF57756">
    <property type="entry name" value="Retrovirus zinc finger-like domains"/>
    <property type="match status" value="1"/>
</dbReference>
<evidence type="ECO:0000313" key="8">
    <source>
        <dbReference type="EnsemblPlants" id="OPUNC03G33650.1"/>
    </source>
</evidence>
<evidence type="ECO:0000256" key="2">
    <source>
        <dbReference type="ARBA" id="ARBA00022771"/>
    </source>
</evidence>
<accession>A0A0E0KJW4</accession>
<dbReference type="OMA" id="DGGRCKF"/>
<keyword evidence="9" id="KW-1185">Reference proteome</keyword>
<dbReference type="HOGENOM" id="CLU_1398371_0_0_1"/>
<dbReference type="Pfam" id="PF00098">
    <property type="entry name" value="zf-CCHC"/>
    <property type="match status" value="1"/>
</dbReference>
<dbReference type="InterPro" id="IPR001878">
    <property type="entry name" value="Znf_CCHC"/>
</dbReference>
<feature type="region of interest" description="Disordered" evidence="5">
    <location>
        <begin position="22"/>
        <end position="103"/>
    </location>
</feature>
<dbReference type="EnsemblPlants" id="OPUNC03G33650.1">
    <property type="protein sequence ID" value="OPUNC03G33650.1"/>
    <property type="gene ID" value="OPUNC03G33650"/>
</dbReference>
<dbReference type="PANTHER" id="PTHR33680:SF1">
    <property type="entry name" value="OS05G0489500 PROTEIN"/>
    <property type="match status" value="1"/>
</dbReference>
<reference evidence="8" key="1">
    <citation type="submission" date="2015-04" db="UniProtKB">
        <authorList>
            <consortium name="EnsemblPlants"/>
        </authorList>
    </citation>
    <scope>IDENTIFICATION</scope>
</reference>
<name>A0A0E0KJW4_ORYPU</name>
<dbReference type="AlphaFoldDB" id="A0A0E0KJW4"/>
<keyword evidence="2 4" id="KW-0863">Zinc-finger</keyword>
<feature type="compositionally biased region" description="Polar residues" evidence="5">
    <location>
        <begin position="67"/>
        <end position="81"/>
    </location>
</feature>
<keyword evidence="3" id="KW-0862">Zinc</keyword>
<evidence type="ECO:0000256" key="5">
    <source>
        <dbReference type="SAM" id="MobiDB-lite"/>
    </source>
</evidence>
<dbReference type="GO" id="GO:0008270">
    <property type="term" value="F:zinc ion binding"/>
    <property type="evidence" value="ECO:0007669"/>
    <property type="project" value="UniProtKB-KW"/>
</dbReference>
<evidence type="ECO:0000259" key="7">
    <source>
        <dbReference type="PROSITE" id="PS51999"/>
    </source>
</evidence>
<dbReference type="Proteomes" id="UP000026962">
    <property type="component" value="Chromosome 3"/>
</dbReference>
<dbReference type="SMART" id="SM00343">
    <property type="entry name" value="ZnF_C2HC"/>
    <property type="match status" value="1"/>
</dbReference>
<evidence type="ECO:0000256" key="1">
    <source>
        <dbReference type="ARBA" id="ARBA00022723"/>
    </source>
</evidence>
<dbReference type="STRING" id="4537.A0A0E0KJW4"/>
<keyword evidence="1" id="KW-0479">Metal-binding</keyword>
<evidence type="ECO:0000259" key="6">
    <source>
        <dbReference type="PROSITE" id="PS50158"/>
    </source>
</evidence>
<dbReference type="Gramene" id="OPUNC03G33650.1">
    <property type="protein sequence ID" value="OPUNC03G33650.1"/>
    <property type="gene ID" value="OPUNC03G33650"/>
</dbReference>
<dbReference type="Pfam" id="PF06839">
    <property type="entry name" value="Zn_ribbon_GRF"/>
    <property type="match status" value="1"/>
</dbReference>
<reference evidence="8" key="2">
    <citation type="submission" date="2018-05" db="EMBL/GenBank/DDBJ databases">
        <title>OpunRS2 (Oryza punctata Reference Sequence Version 2).</title>
        <authorList>
            <person name="Zhang J."/>
            <person name="Kudrna D."/>
            <person name="Lee S."/>
            <person name="Talag J."/>
            <person name="Welchert J."/>
            <person name="Wing R.A."/>
        </authorList>
    </citation>
    <scope>NUCLEOTIDE SEQUENCE [LARGE SCALE GENOMIC DNA]</scope>
</reference>
<dbReference type="eggNOG" id="KOG4400">
    <property type="taxonomic scope" value="Eukaryota"/>
</dbReference>
<organism evidence="8">
    <name type="scientific">Oryza punctata</name>
    <name type="common">Red rice</name>
    <dbReference type="NCBI Taxonomy" id="4537"/>
    <lineage>
        <taxon>Eukaryota</taxon>
        <taxon>Viridiplantae</taxon>
        <taxon>Streptophyta</taxon>
        <taxon>Embryophyta</taxon>
        <taxon>Tracheophyta</taxon>
        <taxon>Spermatophyta</taxon>
        <taxon>Magnoliopsida</taxon>
        <taxon>Liliopsida</taxon>
        <taxon>Poales</taxon>
        <taxon>Poaceae</taxon>
        <taxon>BOP clade</taxon>
        <taxon>Oryzoideae</taxon>
        <taxon>Oryzeae</taxon>
        <taxon>Oryzinae</taxon>
        <taxon>Oryza</taxon>
    </lineage>
</organism>
<feature type="domain" description="GRF-type" evidence="7">
    <location>
        <begin position="161"/>
        <end position="195"/>
    </location>
</feature>
<feature type="compositionally biased region" description="Low complexity" evidence="5">
    <location>
        <begin position="36"/>
        <end position="47"/>
    </location>
</feature>
<dbReference type="InterPro" id="IPR010666">
    <property type="entry name" value="Znf_GRF"/>
</dbReference>
<dbReference type="GO" id="GO:0003676">
    <property type="term" value="F:nucleic acid binding"/>
    <property type="evidence" value="ECO:0007669"/>
    <property type="project" value="InterPro"/>
</dbReference>
<evidence type="ECO:0000256" key="3">
    <source>
        <dbReference type="ARBA" id="ARBA00022833"/>
    </source>
</evidence>
<protein>
    <submittedName>
        <fullName evidence="8">DNA topoisomerase</fullName>
    </submittedName>
</protein>
<dbReference type="InterPro" id="IPR036875">
    <property type="entry name" value="Znf_CCHC_sf"/>
</dbReference>
<dbReference type="PROSITE" id="PS51999">
    <property type="entry name" value="ZF_GRF"/>
    <property type="match status" value="1"/>
</dbReference>
<dbReference type="PROSITE" id="PS50158">
    <property type="entry name" value="ZF_CCHC"/>
    <property type="match status" value="1"/>
</dbReference>
<evidence type="ECO:0000256" key="4">
    <source>
        <dbReference type="PROSITE-ProRule" id="PRU00047"/>
    </source>
</evidence>
<dbReference type="Gene3D" id="4.10.60.10">
    <property type="entry name" value="Zinc finger, CCHC-type"/>
    <property type="match status" value="1"/>
</dbReference>
<feature type="domain" description="CCHC-type" evidence="6">
    <location>
        <begin position="112"/>
        <end position="127"/>
    </location>
</feature>
<dbReference type="PANTHER" id="PTHR33680">
    <property type="entry name" value="OS07G0190500 PROTEIN"/>
    <property type="match status" value="1"/>
</dbReference>
<proteinExistence type="predicted"/>